<comment type="caution">
    <text evidence="1">The sequence shown here is derived from an EMBL/GenBank/DDBJ whole genome shotgun (WGS) entry which is preliminary data.</text>
</comment>
<reference evidence="1" key="1">
    <citation type="submission" date="2019-08" db="EMBL/GenBank/DDBJ databases">
        <authorList>
            <person name="Kucharzyk K."/>
            <person name="Murdoch R.W."/>
            <person name="Higgins S."/>
            <person name="Loffler F."/>
        </authorList>
    </citation>
    <scope>NUCLEOTIDE SEQUENCE</scope>
</reference>
<sequence length="94" mass="10045">MAVRKTKQTSKYVTVPSAKCLIISKNEIAERGSSPEGSITCTRIAAIVAVSMEISVDSLNFLAMANTTAMETNTSSECCNIVTLDTSFLLSMCN</sequence>
<organism evidence="1">
    <name type="scientific">bioreactor metagenome</name>
    <dbReference type="NCBI Taxonomy" id="1076179"/>
    <lineage>
        <taxon>unclassified sequences</taxon>
        <taxon>metagenomes</taxon>
        <taxon>ecological metagenomes</taxon>
    </lineage>
</organism>
<protein>
    <submittedName>
        <fullName evidence="1">Uncharacterized protein</fullName>
    </submittedName>
</protein>
<accession>A0A645BB08</accession>
<name>A0A645BB08_9ZZZZ</name>
<gene>
    <name evidence="1" type="ORF">SDC9_109512</name>
</gene>
<evidence type="ECO:0000313" key="1">
    <source>
        <dbReference type="EMBL" id="MPM62635.1"/>
    </source>
</evidence>
<proteinExistence type="predicted"/>
<dbReference type="EMBL" id="VSSQ01018968">
    <property type="protein sequence ID" value="MPM62635.1"/>
    <property type="molecule type" value="Genomic_DNA"/>
</dbReference>
<dbReference type="AlphaFoldDB" id="A0A645BB08"/>